<sequence>MVDFHQNLLSHSTRKFLSLFDQHQFTEFDISSFPFLSKNEALQLSNTSSVTSTSPQLIIPNPSFRILAFAQNSILKVFRIKDGVLIFTHTIDSSSSNDAIKNKPHFPPVKPKTESIGKICFISSISWRPDGKVLFVLLSDFRAQILDYQTGKIVSQFCIDESIYQNPASPERKAPTLFLTKWLTSSSKKNPSSIWPKDSFISKKIKEAFDSYDALEKCPLNIDGTFVTKPYNIFQSINLPSHIDKKNFNPIVENLEISPDFREFSILFSTDIQNNSLMENHDPSKVYYNYEMSSNLDINTIRKNFAEISNITFGILELCCSIKSIYLLLEDSYNQMNEEINHISLLKDDFNRSLIDNGLETFCSVYDQMVRVLTTGNAHYTTIQFFLSKLKKKELKRRAADYRSQSEKILKDGIQIQDKLKNLIVSFSKYRATLIISKTKHTLKIIKKIRRIIMTSMWLYDRIEHMIILSSKSSDDFNTLIDWLIFAMEDLEMQNGLANNPSLNEDEIPTNSSITQLFNVSRVLGNFFMTKEELISHSSFDVQGSNKPKDSLLLLVDRGRISQKELDPQYLDHFLNPVCNIHVSRLQCLCVEDGIPVDKIDSGVLREQLIELFFDFSFKDYNQKDSPKKSQSIMKNLDSLHLDFYNLFSFPISDSEIDDLLLKFEEIFNYDSQNLNSVQEPFEFGFHSKELYREFNSEIQTKYNCPAPTIIETIDYISNLSNIVIMDLVPSFQELTSLVTPGNINTESIPKNNLFELPLKFSSKEPMVLFKCFVNNLRENYVSFKWGALVTDLSIDRCFSDEQTDNQLCSQINRGVSGYWVGLITLDGLSMNFEPLPQLEKDRIKVVKGKKSLVDSLYIGDSEFLAENSNVFVINHTSNSTAILSNKSNSSWMAFNIDNDCQVFDFKDAK</sequence>
<dbReference type="AlphaFoldDB" id="A0A1R0H4V5"/>
<dbReference type="PANTHER" id="PTHR13260:SF0">
    <property type="entry name" value="ANAPHASE-PROMOTING COMPLEX SUBUNIT 4"/>
    <property type="match status" value="1"/>
</dbReference>
<dbReference type="InterPro" id="IPR024789">
    <property type="entry name" value="APC4"/>
</dbReference>
<evidence type="ECO:0000313" key="7">
    <source>
        <dbReference type="Proteomes" id="UP000187455"/>
    </source>
</evidence>
<evidence type="ECO:0000313" key="6">
    <source>
        <dbReference type="EMBL" id="OLY84153.1"/>
    </source>
</evidence>
<keyword evidence="4" id="KW-0131">Cell cycle</keyword>
<dbReference type="Pfam" id="PF12894">
    <property type="entry name" value="ANAPC4_WD40"/>
    <property type="match status" value="1"/>
</dbReference>
<dbReference type="EMBL" id="LSSL01000600">
    <property type="protein sequence ID" value="OLY84153.1"/>
    <property type="molecule type" value="Genomic_DNA"/>
</dbReference>
<reference evidence="6 7" key="1">
    <citation type="journal article" date="2016" name="Mol. Biol. Evol.">
        <title>Genome-Wide Survey of Gut Fungi (Harpellales) Reveals the First Horizontally Transferred Ubiquitin Gene from a Mosquito Host.</title>
        <authorList>
            <person name="Wang Y."/>
            <person name="White M.M."/>
            <person name="Kvist S."/>
            <person name="Moncalvo J.M."/>
        </authorList>
    </citation>
    <scope>NUCLEOTIDE SEQUENCE [LARGE SCALE GENOMIC DNA]</scope>
    <source>
        <strain evidence="6 7">ALG-7-W6</strain>
    </source>
</reference>
<dbReference type="GO" id="GO:0005680">
    <property type="term" value="C:anaphase-promoting complex"/>
    <property type="evidence" value="ECO:0007669"/>
    <property type="project" value="InterPro"/>
</dbReference>
<comment type="caution">
    <text evidence="6">The sequence shown here is derived from an EMBL/GenBank/DDBJ whole genome shotgun (WGS) entry which is preliminary data.</text>
</comment>
<dbReference type="GO" id="GO:0034399">
    <property type="term" value="C:nuclear periphery"/>
    <property type="evidence" value="ECO:0007669"/>
    <property type="project" value="TreeGrafter"/>
</dbReference>
<dbReference type="Proteomes" id="UP000187455">
    <property type="component" value="Unassembled WGS sequence"/>
</dbReference>
<gene>
    <name evidence="6" type="ORF">AYI68_g1687</name>
</gene>
<dbReference type="OrthoDB" id="10645892at2759"/>
<dbReference type="GO" id="GO:0070979">
    <property type="term" value="P:protein K11-linked ubiquitination"/>
    <property type="evidence" value="ECO:0007669"/>
    <property type="project" value="TreeGrafter"/>
</dbReference>
<keyword evidence="2" id="KW-0498">Mitosis</keyword>
<evidence type="ECO:0000259" key="5">
    <source>
        <dbReference type="Pfam" id="PF12894"/>
    </source>
</evidence>
<evidence type="ECO:0000256" key="3">
    <source>
        <dbReference type="ARBA" id="ARBA00022786"/>
    </source>
</evidence>
<accession>A0A1R0H4V5</accession>
<protein>
    <recommendedName>
        <fullName evidence="5">Anaphase-promoting complex subunit 4-like WD40 domain-containing protein</fullName>
    </recommendedName>
</protein>
<keyword evidence="7" id="KW-1185">Reference proteome</keyword>
<dbReference type="InterPro" id="IPR024977">
    <property type="entry name" value="Apc4-like_WD40_dom"/>
</dbReference>
<keyword evidence="3" id="KW-0833">Ubl conjugation pathway</keyword>
<dbReference type="SUPFAM" id="SSF50978">
    <property type="entry name" value="WD40 repeat-like"/>
    <property type="match status" value="1"/>
</dbReference>
<evidence type="ECO:0000256" key="4">
    <source>
        <dbReference type="ARBA" id="ARBA00023306"/>
    </source>
</evidence>
<dbReference type="PANTHER" id="PTHR13260">
    <property type="entry name" value="ANAPHASE PROMOTING COMPLEX SUBUNIT 4 APC4"/>
    <property type="match status" value="1"/>
</dbReference>
<proteinExistence type="predicted"/>
<feature type="domain" description="Anaphase-promoting complex subunit 4-like WD40" evidence="5">
    <location>
        <begin position="122"/>
        <end position="160"/>
    </location>
</feature>
<dbReference type="STRING" id="133383.A0A1R0H4V5"/>
<keyword evidence="1" id="KW-0132">Cell division</keyword>
<dbReference type="InterPro" id="IPR036322">
    <property type="entry name" value="WD40_repeat_dom_sf"/>
</dbReference>
<name>A0A1R0H4V5_9FUNG</name>
<dbReference type="GO" id="GO:0031145">
    <property type="term" value="P:anaphase-promoting complex-dependent catabolic process"/>
    <property type="evidence" value="ECO:0007669"/>
    <property type="project" value="InterPro"/>
</dbReference>
<evidence type="ECO:0000256" key="1">
    <source>
        <dbReference type="ARBA" id="ARBA00022618"/>
    </source>
</evidence>
<evidence type="ECO:0000256" key="2">
    <source>
        <dbReference type="ARBA" id="ARBA00022776"/>
    </source>
</evidence>
<organism evidence="6 7">
    <name type="scientific">Smittium mucronatum</name>
    <dbReference type="NCBI Taxonomy" id="133383"/>
    <lineage>
        <taxon>Eukaryota</taxon>
        <taxon>Fungi</taxon>
        <taxon>Fungi incertae sedis</taxon>
        <taxon>Zoopagomycota</taxon>
        <taxon>Kickxellomycotina</taxon>
        <taxon>Harpellomycetes</taxon>
        <taxon>Harpellales</taxon>
        <taxon>Legeriomycetaceae</taxon>
        <taxon>Smittium</taxon>
    </lineage>
</organism>
<dbReference type="GO" id="GO:0051301">
    <property type="term" value="P:cell division"/>
    <property type="evidence" value="ECO:0007669"/>
    <property type="project" value="UniProtKB-KW"/>
</dbReference>